<dbReference type="EC" id="2.7.7.7" evidence="2"/>
<protein>
    <submittedName>
        <fullName evidence="2">DNA polymerase-3 subunit delta</fullName>
        <ecNumber evidence="2">2.7.7.7</ecNumber>
    </submittedName>
</protein>
<dbReference type="Pfam" id="PF13177">
    <property type="entry name" value="DNA_pol3_delta2"/>
    <property type="match status" value="1"/>
</dbReference>
<comment type="caution">
    <text evidence="2">The sequence shown here is derived from an EMBL/GenBank/DDBJ whole genome shotgun (WGS) entry which is preliminary data.</text>
</comment>
<dbReference type="PANTHER" id="PTHR11669">
    <property type="entry name" value="REPLICATION FACTOR C / DNA POLYMERASE III GAMMA-TAU SUBUNIT"/>
    <property type="match status" value="1"/>
</dbReference>
<evidence type="ECO:0000313" key="3">
    <source>
        <dbReference type="Proteomes" id="UP000523863"/>
    </source>
</evidence>
<proteinExistence type="predicted"/>
<evidence type="ECO:0000313" key="2">
    <source>
        <dbReference type="EMBL" id="MBB5598469.1"/>
    </source>
</evidence>
<keyword evidence="2" id="KW-0548">Nucleotidyltransferase</keyword>
<evidence type="ECO:0000256" key="1">
    <source>
        <dbReference type="SAM" id="MobiDB-lite"/>
    </source>
</evidence>
<dbReference type="Gene3D" id="3.40.50.300">
    <property type="entry name" value="P-loop containing nucleotide triphosphate hydrolases"/>
    <property type="match status" value="1"/>
</dbReference>
<dbReference type="NCBIfam" id="NF005926">
    <property type="entry name" value="PRK07940.1"/>
    <property type="match status" value="1"/>
</dbReference>
<dbReference type="PANTHER" id="PTHR11669:SF8">
    <property type="entry name" value="DNA POLYMERASE III SUBUNIT DELTA"/>
    <property type="match status" value="1"/>
</dbReference>
<dbReference type="InterPro" id="IPR004622">
    <property type="entry name" value="DNA_pol_HolB"/>
</dbReference>
<organism evidence="2 3">
    <name type="scientific">Neomicrococcus lactis</name>
    <dbReference type="NCBI Taxonomy" id="732241"/>
    <lineage>
        <taxon>Bacteria</taxon>
        <taxon>Bacillati</taxon>
        <taxon>Actinomycetota</taxon>
        <taxon>Actinomycetes</taxon>
        <taxon>Micrococcales</taxon>
        <taxon>Micrococcaceae</taxon>
        <taxon>Neomicrococcus</taxon>
    </lineage>
</organism>
<name>A0A7W8YBF8_9MICC</name>
<sequence length="392" mass="43057">MSVWDDLPGQEHAVEQLRRAAESGSPTHAWLMTGPPGSGRSNAARAFAAALLCENTSGNLGCGECSACRTVLADSNPDVSTVVTENVTYMIEDVRELITKAQDRPASGKWRVIIMEDADRMTERTTNVLLKAIEEPPPHSLWILCAPSPADVLVTIRSRCRNVNLRVPSRESVTELLIRRDGLSPEQADFAARVSQGHIGIARRLARSEETRKRRETTVRIPFALKTASDAVRAAGTLVDLATAEATSSADDRAAEEERGLRTAFGIGADATIPPQLRSQFKQIEETRKRRARRGIHDSLDRSLLDVATVYRDVLTLQLETNEELINEHMREPLQDFADKAQPTETLARIDAIGLARHHIAANVNPLMAVEAMMVALISHHSNYPASRGARS</sequence>
<keyword evidence="3" id="KW-1185">Reference proteome</keyword>
<dbReference type="NCBIfam" id="TIGR00678">
    <property type="entry name" value="holB"/>
    <property type="match status" value="1"/>
</dbReference>
<dbReference type="AlphaFoldDB" id="A0A7W8YBF8"/>
<dbReference type="InterPro" id="IPR027417">
    <property type="entry name" value="P-loop_NTPase"/>
</dbReference>
<accession>A0A7W8YBF8</accession>
<dbReference type="InterPro" id="IPR050238">
    <property type="entry name" value="DNA_Rep/Repair_Clamp_Loader"/>
</dbReference>
<dbReference type="GO" id="GO:0006261">
    <property type="term" value="P:DNA-templated DNA replication"/>
    <property type="evidence" value="ECO:0007669"/>
    <property type="project" value="TreeGrafter"/>
</dbReference>
<dbReference type="SUPFAM" id="SSF52540">
    <property type="entry name" value="P-loop containing nucleoside triphosphate hydrolases"/>
    <property type="match status" value="1"/>
</dbReference>
<dbReference type="RefSeq" id="WP_183642200.1">
    <property type="nucleotide sequence ID" value="NZ_JACHBL010000001.1"/>
</dbReference>
<dbReference type="GO" id="GO:0008408">
    <property type="term" value="F:3'-5' exonuclease activity"/>
    <property type="evidence" value="ECO:0007669"/>
    <property type="project" value="InterPro"/>
</dbReference>
<feature type="region of interest" description="Disordered" evidence="1">
    <location>
        <begin position="16"/>
        <end position="36"/>
    </location>
</feature>
<dbReference type="EMBL" id="JACHBL010000001">
    <property type="protein sequence ID" value="MBB5598469.1"/>
    <property type="molecule type" value="Genomic_DNA"/>
</dbReference>
<dbReference type="Proteomes" id="UP000523863">
    <property type="component" value="Unassembled WGS sequence"/>
</dbReference>
<keyword evidence="2" id="KW-0808">Transferase</keyword>
<reference evidence="2 3" key="1">
    <citation type="submission" date="2020-08" db="EMBL/GenBank/DDBJ databases">
        <title>Sequencing the genomes of 1000 actinobacteria strains.</title>
        <authorList>
            <person name="Klenk H.-P."/>
        </authorList>
    </citation>
    <scope>NUCLEOTIDE SEQUENCE [LARGE SCALE GENOMIC DNA]</scope>
    <source>
        <strain evidence="2 3">DSM 23694</strain>
    </source>
</reference>
<dbReference type="GO" id="GO:0003887">
    <property type="term" value="F:DNA-directed DNA polymerase activity"/>
    <property type="evidence" value="ECO:0007669"/>
    <property type="project" value="UniProtKB-EC"/>
</dbReference>
<gene>
    <name evidence="2" type="ORF">BKA12_001549</name>
</gene>